<name>A0A916WTY0_9MICO</name>
<reference evidence="11" key="2">
    <citation type="submission" date="2020-09" db="EMBL/GenBank/DDBJ databases">
        <authorList>
            <person name="Sun Q."/>
            <person name="Zhou Y."/>
        </authorList>
    </citation>
    <scope>NUCLEOTIDE SEQUENCE</scope>
    <source>
        <strain evidence="11">CGMCC 1.15085</strain>
    </source>
</reference>
<comment type="cofactor">
    <cofactor evidence="2">
        <name>Mg(2+)</name>
        <dbReference type="ChEBI" id="CHEBI:18420"/>
    </cofactor>
</comment>
<dbReference type="PANTHER" id="PTHR43275">
    <property type="entry name" value="D-MALATE DEHYDROGENASE [DECARBOXYLATING]"/>
    <property type="match status" value="1"/>
</dbReference>
<dbReference type="EC" id="1.1.1.83" evidence="4"/>
<evidence type="ECO:0000313" key="12">
    <source>
        <dbReference type="Proteomes" id="UP000636793"/>
    </source>
</evidence>
<evidence type="ECO:0000256" key="9">
    <source>
        <dbReference type="ARBA" id="ARBA00049301"/>
    </source>
</evidence>
<evidence type="ECO:0000256" key="2">
    <source>
        <dbReference type="ARBA" id="ARBA00001946"/>
    </source>
</evidence>
<dbReference type="AlphaFoldDB" id="A0A916WTY0"/>
<keyword evidence="5" id="KW-0479">Metal-binding</keyword>
<dbReference type="PROSITE" id="PS00470">
    <property type="entry name" value="IDH_IMDH"/>
    <property type="match status" value="1"/>
</dbReference>
<dbReference type="GO" id="GO:0046553">
    <property type="term" value="F:D-malate dehydrogenase (decarboxylating) (NAD+) activity"/>
    <property type="evidence" value="ECO:0007669"/>
    <property type="project" value="UniProtKB-EC"/>
</dbReference>
<protein>
    <recommendedName>
        <fullName evidence="4">D-malate dehydrogenase (decarboxylating)</fullName>
        <ecNumber evidence="4">1.1.1.83</ecNumber>
    </recommendedName>
</protein>
<reference evidence="11" key="1">
    <citation type="journal article" date="2014" name="Int. J. Syst. Evol. Microbiol.">
        <title>Complete genome sequence of Corynebacterium casei LMG S-19264T (=DSM 44701T), isolated from a smear-ripened cheese.</title>
        <authorList>
            <consortium name="US DOE Joint Genome Institute (JGI-PGF)"/>
            <person name="Walter F."/>
            <person name="Albersmeier A."/>
            <person name="Kalinowski J."/>
            <person name="Ruckert C."/>
        </authorList>
    </citation>
    <scope>NUCLEOTIDE SEQUENCE</scope>
    <source>
        <strain evidence="11">CGMCC 1.15085</strain>
    </source>
</reference>
<dbReference type="SMART" id="SM01329">
    <property type="entry name" value="Iso_dh"/>
    <property type="match status" value="1"/>
</dbReference>
<dbReference type="SUPFAM" id="SSF53659">
    <property type="entry name" value="Isocitrate/Isopropylmalate dehydrogenase-like"/>
    <property type="match status" value="1"/>
</dbReference>
<comment type="cofactor">
    <cofactor evidence="1">
        <name>Mn(2+)</name>
        <dbReference type="ChEBI" id="CHEBI:29035"/>
    </cofactor>
</comment>
<dbReference type="InterPro" id="IPR024084">
    <property type="entry name" value="IsoPropMal-DH-like_dom"/>
</dbReference>
<dbReference type="InterPro" id="IPR011829">
    <property type="entry name" value="TTC_DH"/>
</dbReference>
<accession>A0A916WTY0</accession>
<gene>
    <name evidence="11" type="primary">ttuC</name>
    <name evidence="11" type="ORF">GCM10011492_25670</name>
</gene>
<keyword evidence="7" id="KW-0520">NAD</keyword>
<evidence type="ECO:0000256" key="7">
    <source>
        <dbReference type="ARBA" id="ARBA00023027"/>
    </source>
</evidence>
<dbReference type="PANTHER" id="PTHR43275:SF1">
    <property type="entry name" value="D-MALATE DEHYDROGENASE [DECARBOXYLATING]"/>
    <property type="match status" value="1"/>
</dbReference>
<dbReference type="Gene3D" id="3.40.718.10">
    <property type="entry name" value="Isopropylmalate Dehydrogenase"/>
    <property type="match status" value="1"/>
</dbReference>
<sequence>MGASYTVDVIPGDGIGQEVTPAATACVDALAERHDFTIEWRDRDWGSDHYRSTGRMLPVDGLEQMADADAILLGAVGDVDIPDDVTLWGLLIPIRREFDQYINLRPSRTLPGVPSPLAGDKKLDVVVVRENVEGEYSEIGGRFRRGQPDELALQEAIFTRKGVSRVTRFAAQLATERSGRLVSATKSNGIIHTMPFWDEVARETVAEFPGVTLEKVLVDALAARVVLAPDSLDVVVASNLFGDILSDLAAAVAGSLGVAPSANLNPEREHPSLFEPVHGSAPDIAGKGVANPVAAIWAGGMMLRHLGQPEAADTLEAAFGAVLAEGTRTRDLGGTASTTDFTDAVLARLRK</sequence>
<evidence type="ECO:0000256" key="1">
    <source>
        <dbReference type="ARBA" id="ARBA00001936"/>
    </source>
</evidence>
<dbReference type="EMBL" id="BMHI01000004">
    <property type="protein sequence ID" value="GGB33910.1"/>
    <property type="molecule type" value="Genomic_DNA"/>
</dbReference>
<evidence type="ECO:0000256" key="6">
    <source>
        <dbReference type="ARBA" id="ARBA00023002"/>
    </source>
</evidence>
<evidence type="ECO:0000313" key="11">
    <source>
        <dbReference type="EMBL" id="GGB33910.1"/>
    </source>
</evidence>
<evidence type="ECO:0000259" key="10">
    <source>
        <dbReference type="SMART" id="SM01329"/>
    </source>
</evidence>
<keyword evidence="12" id="KW-1185">Reference proteome</keyword>
<keyword evidence="8" id="KW-0464">Manganese</keyword>
<dbReference type="Pfam" id="PF00180">
    <property type="entry name" value="Iso_dh"/>
    <property type="match status" value="1"/>
</dbReference>
<evidence type="ECO:0000256" key="8">
    <source>
        <dbReference type="ARBA" id="ARBA00023211"/>
    </source>
</evidence>
<comment type="caution">
    <text evidence="11">The sequence shown here is derived from an EMBL/GenBank/DDBJ whole genome shotgun (WGS) entry which is preliminary data.</text>
</comment>
<dbReference type="NCBIfam" id="TIGR02089">
    <property type="entry name" value="TTC"/>
    <property type="match status" value="1"/>
</dbReference>
<evidence type="ECO:0000256" key="3">
    <source>
        <dbReference type="ARBA" id="ARBA00007769"/>
    </source>
</evidence>
<dbReference type="RefSeq" id="WP_188837438.1">
    <property type="nucleotide sequence ID" value="NZ_BMHI01000004.1"/>
</dbReference>
<evidence type="ECO:0000256" key="4">
    <source>
        <dbReference type="ARBA" id="ARBA00013126"/>
    </source>
</evidence>
<dbReference type="GO" id="GO:0051287">
    <property type="term" value="F:NAD binding"/>
    <property type="evidence" value="ECO:0007669"/>
    <property type="project" value="InterPro"/>
</dbReference>
<comment type="similarity">
    <text evidence="3">Belongs to the isocitrate and isopropylmalate dehydrogenases family.</text>
</comment>
<dbReference type="Proteomes" id="UP000636793">
    <property type="component" value="Unassembled WGS sequence"/>
</dbReference>
<proteinExistence type="inferred from homology"/>
<evidence type="ECO:0000256" key="5">
    <source>
        <dbReference type="ARBA" id="ARBA00022723"/>
    </source>
</evidence>
<dbReference type="InterPro" id="IPR019818">
    <property type="entry name" value="IsoCit/isopropylmalate_DH_CS"/>
</dbReference>
<feature type="domain" description="Isopropylmalate dehydrogenase-like" evidence="10">
    <location>
        <begin position="6"/>
        <end position="345"/>
    </location>
</feature>
<dbReference type="GO" id="GO:0000287">
    <property type="term" value="F:magnesium ion binding"/>
    <property type="evidence" value="ECO:0007669"/>
    <property type="project" value="InterPro"/>
</dbReference>
<comment type="catalytic activity">
    <reaction evidence="9">
        <text>(R)-malate + NAD(+) = pyruvate + CO2 + NADH</text>
        <dbReference type="Rhea" id="RHEA:18365"/>
        <dbReference type="ChEBI" id="CHEBI:15361"/>
        <dbReference type="ChEBI" id="CHEBI:15588"/>
        <dbReference type="ChEBI" id="CHEBI:16526"/>
        <dbReference type="ChEBI" id="CHEBI:57540"/>
        <dbReference type="ChEBI" id="CHEBI:57945"/>
        <dbReference type="EC" id="1.1.1.83"/>
    </reaction>
</comment>
<organism evidence="11 12">
    <name type="scientific">Flexivirga endophytica</name>
    <dbReference type="NCBI Taxonomy" id="1849103"/>
    <lineage>
        <taxon>Bacteria</taxon>
        <taxon>Bacillati</taxon>
        <taxon>Actinomycetota</taxon>
        <taxon>Actinomycetes</taxon>
        <taxon>Micrococcales</taxon>
        <taxon>Dermacoccaceae</taxon>
        <taxon>Flexivirga</taxon>
    </lineage>
</organism>
<keyword evidence="6" id="KW-0560">Oxidoreductase</keyword>
<dbReference type="InterPro" id="IPR050501">
    <property type="entry name" value="ICDH/IPMDH"/>
</dbReference>